<sequence length="138" mass="15443">MLQKALQGMLAAVALLIFLPMTYIVVTATIGHLSARWKTAELCEQVDEGDAAHATVQLFVEHSCSFSEDERPRFPTWCIHDDQGASKCFSECPAMSPVVPQQGEVSYTQLGAHLERYTCAVNFDEGRVLSKEWYGWWG</sequence>
<name>A0A4Y6PSR5_PERCE</name>
<accession>A0A4Y6PSR5</accession>
<evidence type="ECO:0000313" key="1">
    <source>
        <dbReference type="EMBL" id="QDG51159.1"/>
    </source>
</evidence>
<protein>
    <submittedName>
        <fullName evidence="1">Uncharacterized protein</fullName>
    </submittedName>
</protein>
<dbReference type="EMBL" id="CP041186">
    <property type="protein sequence ID" value="QDG51159.1"/>
    <property type="molecule type" value="Genomic_DNA"/>
</dbReference>
<accession>A0A5B8Y3E1</accession>
<reference evidence="1 2" key="1">
    <citation type="submission" date="2019-06" db="EMBL/GenBank/DDBJ databases">
        <title>Persicimonas caeni gen. nov., sp. nov., a predatory bacterium isolated from solar saltern.</title>
        <authorList>
            <person name="Wang S."/>
        </authorList>
    </citation>
    <scope>NUCLEOTIDE SEQUENCE [LARGE SCALE GENOMIC DNA]</scope>
    <source>
        <strain evidence="1 2">YN101</strain>
    </source>
</reference>
<gene>
    <name evidence="1" type="ORF">FIV42_10545</name>
</gene>
<keyword evidence="2" id="KW-1185">Reference proteome</keyword>
<organism evidence="1 2">
    <name type="scientific">Persicimonas caeni</name>
    <dbReference type="NCBI Taxonomy" id="2292766"/>
    <lineage>
        <taxon>Bacteria</taxon>
        <taxon>Deltaproteobacteria</taxon>
        <taxon>Bradymonadales</taxon>
        <taxon>Bradymonadaceae</taxon>
        <taxon>Persicimonas</taxon>
    </lineage>
</organism>
<dbReference type="RefSeq" id="WP_141197644.1">
    <property type="nucleotide sequence ID" value="NZ_CP041186.1"/>
</dbReference>
<dbReference type="Proteomes" id="UP000315995">
    <property type="component" value="Chromosome"/>
</dbReference>
<proteinExistence type="predicted"/>
<dbReference type="AlphaFoldDB" id="A0A4Y6PSR5"/>
<evidence type="ECO:0000313" key="2">
    <source>
        <dbReference type="Proteomes" id="UP000315995"/>
    </source>
</evidence>